<name>A0A7M1SQ85_9MICO</name>
<keyword evidence="4" id="KW-1185">Reference proteome</keyword>
<dbReference type="Proteomes" id="UP000593758">
    <property type="component" value="Chromosome"/>
</dbReference>
<dbReference type="Pfam" id="PF14261">
    <property type="entry name" value="DUF4351"/>
    <property type="match status" value="1"/>
</dbReference>
<accession>A0A7M1SQ85</accession>
<dbReference type="RefSeq" id="WP_193496293.1">
    <property type="nucleotide sequence ID" value="NZ_CP063169.1"/>
</dbReference>
<dbReference type="EMBL" id="CP063169">
    <property type="protein sequence ID" value="QOR69716.1"/>
    <property type="molecule type" value="Genomic_DNA"/>
</dbReference>
<dbReference type="PANTHER" id="PTHR34611:SF2">
    <property type="entry name" value="INACTIVE RECOMBINATION-PROMOTING NUCLEASE-LIKE PROTEIN RPNE-RELATED"/>
    <property type="match status" value="1"/>
</dbReference>
<evidence type="ECO:0000259" key="1">
    <source>
        <dbReference type="Pfam" id="PF04754"/>
    </source>
</evidence>
<evidence type="ECO:0000313" key="3">
    <source>
        <dbReference type="EMBL" id="QOR69716.1"/>
    </source>
</evidence>
<organism evidence="3 4">
    <name type="scientific">Ruania alkalisoli</name>
    <dbReference type="NCBI Taxonomy" id="2779775"/>
    <lineage>
        <taxon>Bacteria</taxon>
        <taxon>Bacillati</taxon>
        <taxon>Actinomycetota</taxon>
        <taxon>Actinomycetes</taxon>
        <taxon>Micrococcales</taxon>
        <taxon>Ruaniaceae</taxon>
        <taxon>Ruania</taxon>
    </lineage>
</organism>
<dbReference type="GO" id="GO:0006310">
    <property type="term" value="P:DNA recombination"/>
    <property type="evidence" value="ECO:0007669"/>
    <property type="project" value="TreeGrafter"/>
</dbReference>
<dbReference type="PANTHER" id="PTHR34611">
    <property type="match status" value="1"/>
</dbReference>
<feature type="domain" description="DUF4351" evidence="2">
    <location>
        <begin position="269"/>
        <end position="313"/>
    </location>
</feature>
<reference evidence="3 4" key="1">
    <citation type="submission" date="2020-10" db="EMBL/GenBank/DDBJ databases">
        <title>Haloactinobacterium sp. RN3S43, a bacterium isolated from saline soil.</title>
        <authorList>
            <person name="Sun J.-Q."/>
        </authorList>
    </citation>
    <scope>NUCLEOTIDE SEQUENCE [LARGE SCALE GENOMIC DNA]</scope>
    <source>
        <strain evidence="3 4">RN3S43</strain>
    </source>
</reference>
<proteinExistence type="predicted"/>
<dbReference type="InterPro" id="IPR006842">
    <property type="entry name" value="Transposase_31"/>
</dbReference>
<feature type="domain" description="Transposase (putative) YhgA-like" evidence="1">
    <location>
        <begin position="9"/>
        <end position="179"/>
    </location>
</feature>
<dbReference type="InterPro" id="IPR025587">
    <property type="entry name" value="DUF4351"/>
</dbReference>
<sequence length="323" mass="35475">MTERHEGTSPHDGLFRGVVGVPVNAASVLASVLPAGVSDRLDLGSLRASPASFVDPDLRWCHSDLLFTADVDGRNGYVYVVIEHQSSADALMPLRMLEYTTRIWRQHLSGLEGPPRLPPVLPVVIYHHASRRWSAPTSLDGLYDVDAEIGQALERFLPRYEFLLQDLTQVDAAALRGAPLTPEARVTLAMLTFAPGNTNLVRVLARFAADLQVLVRRDRVDGTFGRIIDYVGRVSETPPAALRQFFRQLGPDAQEAYMATTLEQGIALGRAEGQAATLARLLTQKFGPLTTEQTARIQGASIDQLETWTDRILTADTIEAVLR</sequence>
<dbReference type="InterPro" id="IPR051699">
    <property type="entry name" value="Rpn/YhgA-like_nuclease"/>
</dbReference>
<dbReference type="GO" id="GO:1990238">
    <property type="term" value="F:double-stranded DNA endonuclease activity"/>
    <property type="evidence" value="ECO:0007669"/>
    <property type="project" value="TreeGrafter"/>
</dbReference>
<dbReference type="AlphaFoldDB" id="A0A7M1SQ85"/>
<dbReference type="KEGG" id="halt:IM660_13705"/>
<evidence type="ECO:0000259" key="2">
    <source>
        <dbReference type="Pfam" id="PF14261"/>
    </source>
</evidence>
<protein>
    <submittedName>
        <fullName evidence="3">Rpn family recombination-promoting nuclease/putative transposase</fullName>
    </submittedName>
</protein>
<gene>
    <name evidence="3" type="ORF">IM660_13705</name>
</gene>
<dbReference type="Pfam" id="PF04754">
    <property type="entry name" value="Transposase_31"/>
    <property type="match status" value="1"/>
</dbReference>
<evidence type="ECO:0000313" key="4">
    <source>
        <dbReference type="Proteomes" id="UP000593758"/>
    </source>
</evidence>